<reference evidence="3 4" key="1">
    <citation type="submission" date="2020-04" db="EMBL/GenBank/DDBJ databases">
        <title>Genome sequence of Altibacter aquimarinus strain ALE3EI.</title>
        <authorList>
            <person name="Oh H.-M."/>
            <person name="Jang D."/>
        </authorList>
    </citation>
    <scope>NUCLEOTIDE SEQUENCE [LARGE SCALE GENOMIC DNA]</scope>
    <source>
        <strain evidence="3 4">ALE3EI</strain>
    </source>
</reference>
<protein>
    <recommendedName>
        <fullName evidence="2">Amidohydrolase-related domain-containing protein</fullName>
    </recommendedName>
</protein>
<evidence type="ECO:0000313" key="4">
    <source>
        <dbReference type="Proteomes" id="UP000515514"/>
    </source>
</evidence>
<evidence type="ECO:0000313" key="3">
    <source>
        <dbReference type="EMBL" id="QNJ97567.1"/>
    </source>
</evidence>
<dbReference type="PANTHER" id="PTHR21240">
    <property type="entry name" value="2-AMINO-3-CARBOXYLMUCONATE-6-SEMIALDEHYDE DECARBOXYLASE"/>
    <property type="match status" value="1"/>
</dbReference>
<evidence type="ECO:0000259" key="2">
    <source>
        <dbReference type="Pfam" id="PF04909"/>
    </source>
</evidence>
<name>A0A7G8PTA1_9FLAO</name>
<dbReference type="GO" id="GO:0016787">
    <property type="term" value="F:hydrolase activity"/>
    <property type="evidence" value="ECO:0007669"/>
    <property type="project" value="InterPro"/>
</dbReference>
<dbReference type="EMBL" id="CP052909">
    <property type="protein sequence ID" value="QNJ97567.1"/>
    <property type="molecule type" value="Genomic_DNA"/>
</dbReference>
<dbReference type="AlphaFoldDB" id="A0A7G8PTA1"/>
<dbReference type="Gene3D" id="3.20.20.140">
    <property type="entry name" value="Metal-dependent hydrolases"/>
    <property type="match status" value="1"/>
</dbReference>
<dbReference type="PANTHER" id="PTHR21240:SF28">
    <property type="entry name" value="ISO-OROTATE DECARBOXYLASE (EUROFUNG)"/>
    <property type="match status" value="1"/>
</dbReference>
<dbReference type="Proteomes" id="UP000515514">
    <property type="component" value="Chromosome"/>
</dbReference>
<feature type="domain" description="Amidohydrolase-related" evidence="2">
    <location>
        <begin position="99"/>
        <end position="316"/>
    </location>
</feature>
<dbReference type="Pfam" id="PF04909">
    <property type="entry name" value="Amidohydro_2"/>
    <property type="match status" value="1"/>
</dbReference>
<dbReference type="KEGG" id="alti:ALE3EI_0994"/>
<dbReference type="GO" id="GO:0005737">
    <property type="term" value="C:cytoplasm"/>
    <property type="evidence" value="ECO:0007669"/>
    <property type="project" value="TreeGrafter"/>
</dbReference>
<dbReference type="RefSeq" id="WP_186991513.1">
    <property type="nucleotide sequence ID" value="NZ_CP052909.1"/>
</dbReference>
<dbReference type="InterPro" id="IPR032465">
    <property type="entry name" value="ACMSD"/>
</dbReference>
<gene>
    <name evidence="3" type="ORF">ALE3EI_0994</name>
</gene>
<dbReference type="GO" id="GO:0019748">
    <property type="term" value="P:secondary metabolic process"/>
    <property type="evidence" value="ECO:0007669"/>
    <property type="project" value="TreeGrafter"/>
</dbReference>
<accession>A0A7G8PTA1</accession>
<dbReference type="GO" id="GO:0016831">
    <property type="term" value="F:carboxy-lyase activity"/>
    <property type="evidence" value="ECO:0007669"/>
    <property type="project" value="InterPro"/>
</dbReference>
<sequence>MTKLKIIIICICVCISCQEKKEGQHDPEKSFVNEWHIKTDHHVHLMSPHLISLWKEMGIPFTRTDHYYANIDTILKTNKATNISLVSMAYVYSSRDFGGNTIDVLKKTQQENDYLANAKSKYPDRIKAYYGVDPLSEFALAEIERCHKTLKLDGIKLHHNASQVYLTEPDHLKQVKSVFQYASDNRIPVLLHFDNSHPNFGKEDVRILADSVLKELDFLDLQIAHFGTSGGFSTKTKIILDRFIDLFEKNHPITKHKITFDISAVCLDKQAEGIAPLTQEEFSDLTHYCRKIGYNRIVFGTDYPLYRTDEYLSILRTKLNLSQIEVEQLLEKK</sequence>
<dbReference type="InterPro" id="IPR006680">
    <property type="entry name" value="Amidohydro-rel"/>
</dbReference>
<keyword evidence="1" id="KW-0456">Lyase</keyword>
<proteinExistence type="predicted"/>
<evidence type="ECO:0000256" key="1">
    <source>
        <dbReference type="ARBA" id="ARBA00023239"/>
    </source>
</evidence>
<organism evidence="3 4">
    <name type="scientific">Constantimarinum furrinae</name>
    <dbReference type="NCBI Taxonomy" id="2562285"/>
    <lineage>
        <taxon>Bacteria</taxon>
        <taxon>Pseudomonadati</taxon>
        <taxon>Bacteroidota</taxon>
        <taxon>Flavobacteriia</taxon>
        <taxon>Flavobacteriales</taxon>
        <taxon>Flavobacteriaceae</taxon>
        <taxon>Altibacter/Constantimarinum group</taxon>
        <taxon>Constantimarinum</taxon>
    </lineage>
</organism>
<dbReference type="SUPFAM" id="SSF51556">
    <property type="entry name" value="Metallo-dependent hydrolases"/>
    <property type="match status" value="1"/>
</dbReference>
<dbReference type="InterPro" id="IPR032466">
    <property type="entry name" value="Metal_Hydrolase"/>
</dbReference>
<keyword evidence="4" id="KW-1185">Reference proteome</keyword>